<dbReference type="Gene3D" id="3.20.20.140">
    <property type="entry name" value="Metal-dependent hydrolases"/>
    <property type="match status" value="1"/>
</dbReference>
<organism evidence="2 3">
    <name type="scientific">Candidatus Thermofonsia Clade 1 bacterium</name>
    <dbReference type="NCBI Taxonomy" id="2364210"/>
    <lineage>
        <taxon>Bacteria</taxon>
        <taxon>Bacillati</taxon>
        <taxon>Chloroflexota</taxon>
        <taxon>Candidatus Thermofontia</taxon>
        <taxon>Candidatus Thermofonsia Clade 1</taxon>
    </lineage>
</organism>
<reference evidence="2 3" key="1">
    <citation type="submission" date="2017-11" db="EMBL/GenBank/DDBJ databases">
        <title>Evolution of Phototrophy in the Chloroflexi Phylum Driven by Horizontal Gene Transfer.</title>
        <authorList>
            <person name="Ward L.M."/>
            <person name="Hemp J."/>
            <person name="Shih P.M."/>
            <person name="Mcglynn S.E."/>
            <person name="Fischer W."/>
        </authorList>
    </citation>
    <scope>NUCLEOTIDE SEQUENCE [LARGE SCALE GENOMIC DNA]</scope>
    <source>
        <strain evidence="2">CP2_2F</strain>
    </source>
</reference>
<dbReference type="Pfam" id="PF02811">
    <property type="entry name" value="PHP"/>
    <property type="match status" value="1"/>
</dbReference>
<name>A0A2M8P1W2_9CHLR</name>
<evidence type="ECO:0000313" key="3">
    <source>
        <dbReference type="Proteomes" id="UP000228921"/>
    </source>
</evidence>
<dbReference type="CDD" id="cd07438">
    <property type="entry name" value="PHP_HisPPase_AMP"/>
    <property type="match status" value="1"/>
</dbReference>
<dbReference type="InterPro" id="IPR016195">
    <property type="entry name" value="Pol/histidinol_Pase-like"/>
</dbReference>
<gene>
    <name evidence="2" type="ORF">CUN51_04095</name>
</gene>
<evidence type="ECO:0000259" key="1">
    <source>
        <dbReference type="SMART" id="SM00481"/>
    </source>
</evidence>
<dbReference type="SUPFAM" id="SSF89550">
    <property type="entry name" value="PHP domain-like"/>
    <property type="match status" value="1"/>
</dbReference>
<dbReference type="Proteomes" id="UP000228921">
    <property type="component" value="Unassembled WGS sequence"/>
</dbReference>
<evidence type="ECO:0000313" key="2">
    <source>
        <dbReference type="EMBL" id="PJF31518.1"/>
    </source>
</evidence>
<dbReference type="InterPro" id="IPR052018">
    <property type="entry name" value="PHP_domain"/>
</dbReference>
<feature type="domain" description="Polymerase/histidinol phosphatase N-terminal" evidence="1">
    <location>
        <begin position="3"/>
        <end position="68"/>
    </location>
</feature>
<dbReference type="GO" id="GO:0035312">
    <property type="term" value="F:5'-3' DNA exonuclease activity"/>
    <property type="evidence" value="ECO:0007669"/>
    <property type="project" value="TreeGrafter"/>
</dbReference>
<dbReference type="GO" id="GO:0004534">
    <property type="term" value="F:5'-3' RNA exonuclease activity"/>
    <property type="evidence" value="ECO:0007669"/>
    <property type="project" value="TreeGrafter"/>
</dbReference>
<dbReference type="InterPro" id="IPR004013">
    <property type="entry name" value="PHP_dom"/>
</dbReference>
<dbReference type="AlphaFoldDB" id="A0A2M8P1W2"/>
<dbReference type="InterPro" id="IPR003141">
    <property type="entry name" value="Pol/His_phosphatase_N"/>
</dbReference>
<dbReference type="PANTHER" id="PTHR42924">
    <property type="entry name" value="EXONUCLEASE"/>
    <property type="match status" value="1"/>
</dbReference>
<proteinExistence type="predicted"/>
<comment type="caution">
    <text evidence="2">The sequence shown here is derived from an EMBL/GenBank/DDBJ whole genome shotgun (WGS) entry which is preliminary data.</text>
</comment>
<sequence>MRVDLHLHSTASDGALTPAEVVQAALKQRLQAIALTDHDTAEGILPAQAAAQGTALRVLSGIELSAEEDGAERHMLGYTFDPTHEALRTLLCRLKAGRVARIHAILEKLARLGVSLEPERVFALAQGDSVGRPHVARALVAKGVVSTVSEAFQRYLANGAAAFVPNARLSLEEAIQTIHQAGGVAVLAHPGRQADYRSLLQRLLPLGLDGVEVYYPDHSQRLINELRAFAVHHGLLITGGSDFHRRDSSGSVHLGAPYFPKHLDPVTAIETRAQRYRSG</sequence>
<protein>
    <recommendedName>
        <fullName evidence="1">Polymerase/histidinol phosphatase N-terminal domain-containing protein</fullName>
    </recommendedName>
</protein>
<dbReference type="SMART" id="SM00481">
    <property type="entry name" value="POLIIIAc"/>
    <property type="match status" value="1"/>
</dbReference>
<dbReference type="EMBL" id="PGTK01000003">
    <property type="protein sequence ID" value="PJF31518.1"/>
    <property type="molecule type" value="Genomic_DNA"/>
</dbReference>
<dbReference type="Gene3D" id="1.10.150.650">
    <property type="match status" value="1"/>
</dbReference>
<dbReference type="PANTHER" id="PTHR42924:SF3">
    <property type="entry name" value="POLYMERASE_HISTIDINOL PHOSPHATASE N-TERMINAL DOMAIN-CONTAINING PROTEIN"/>
    <property type="match status" value="1"/>
</dbReference>
<accession>A0A2M8P1W2</accession>